<evidence type="ECO:0000259" key="1">
    <source>
        <dbReference type="PROSITE" id="PS51704"/>
    </source>
</evidence>
<dbReference type="RefSeq" id="WP_075528527.1">
    <property type="nucleotide sequence ID" value="NZ_CP017560.1"/>
</dbReference>
<sequence>MRRKINVALTVGAAGIAAWATSKVVTKSIPRTEKKALQFEKPIVLANRGGLLEAPEHTNAAFTHAASLGVHGFAVDIRLTKDEQIVVFHDEYVNRTTNFEGKLADYTLSELKEADAGYHFEDKLGECSYRGKGETVLSLKELLEQFPHLFICINIQETPDTYEGSLIPSKLWYLIEELGAEDRLAVTSAYDEQVDRFNLYAQNRIAIGAGNREIKKAYTTYTSQFGHLYQPNTDLFCCPQKMGVFSIGRVGFINFLSKLNIPIYFKGVDKPDNITSLINAGAAGFITDQPSVIMKTIQTHVVE</sequence>
<evidence type="ECO:0000313" key="3">
    <source>
        <dbReference type="Proteomes" id="UP000185746"/>
    </source>
</evidence>
<dbReference type="EMBL" id="CP017560">
    <property type="protein sequence ID" value="AOV08369.1"/>
    <property type="molecule type" value="Genomic_DNA"/>
</dbReference>
<gene>
    <name evidence="2" type="ORF">BI350_13040</name>
</gene>
<name>A0A1D8JI35_9BACL</name>
<dbReference type="GO" id="GO:0006629">
    <property type="term" value="P:lipid metabolic process"/>
    <property type="evidence" value="ECO:0007669"/>
    <property type="project" value="InterPro"/>
</dbReference>
<dbReference type="PANTHER" id="PTHR46211:SF1">
    <property type="entry name" value="GLYCEROPHOSPHODIESTER PHOSPHODIESTERASE, CYTOPLASMIC"/>
    <property type="match status" value="1"/>
</dbReference>
<dbReference type="PROSITE" id="PS51704">
    <property type="entry name" value="GP_PDE"/>
    <property type="match status" value="1"/>
</dbReference>
<dbReference type="Pfam" id="PF03009">
    <property type="entry name" value="GDPD"/>
    <property type="match status" value="1"/>
</dbReference>
<reference evidence="2 3" key="1">
    <citation type="submission" date="2016-09" db="EMBL/GenBank/DDBJ databases">
        <title>Complete genome sequence of the Lysinibacillus sphaericus LMG 22257, a specie of Bacillus with ureolytic activity that can effectively biodeposit calcium carbonate.</title>
        <authorList>
            <person name="Yan W."/>
        </authorList>
    </citation>
    <scope>NUCLEOTIDE SEQUENCE [LARGE SCALE GENOMIC DNA]</scope>
    <source>
        <strain evidence="2 3">LMG 22257</strain>
    </source>
</reference>
<proteinExistence type="predicted"/>
<dbReference type="KEGG" id="surl:BI350_13040"/>
<keyword evidence="3" id="KW-1185">Reference proteome</keyword>
<organism evidence="2 3">
    <name type="scientific">Sporosarcina ureilytica</name>
    <dbReference type="NCBI Taxonomy" id="298596"/>
    <lineage>
        <taxon>Bacteria</taxon>
        <taxon>Bacillati</taxon>
        <taxon>Bacillota</taxon>
        <taxon>Bacilli</taxon>
        <taxon>Bacillales</taxon>
        <taxon>Caryophanaceae</taxon>
        <taxon>Sporosarcina</taxon>
    </lineage>
</organism>
<dbReference type="Gene3D" id="3.20.20.190">
    <property type="entry name" value="Phosphatidylinositol (PI) phosphodiesterase"/>
    <property type="match status" value="1"/>
</dbReference>
<evidence type="ECO:0000313" key="2">
    <source>
        <dbReference type="EMBL" id="AOV08369.1"/>
    </source>
</evidence>
<feature type="domain" description="GP-PDE" evidence="1">
    <location>
        <begin position="42"/>
        <end position="297"/>
    </location>
</feature>
<dbReference type="AlphaFoldDB" id="A0A1D8JI35"/>
<dbReference type="Proteomes" id="UP000185746">
    <property type="component" value="Chromosome"/>
</dbReference>
<dbReference type="SUPFAM" id="SSF51695">
    <property type="entry name" value="PLC-like phosphodiesterases"/>
    <property type="match status" value="1"/>
</dbReference>
<accession>A0A1D8JI35</accession>
<dbReference type="GO" id="GO:0008081">
    <property type="term" value="F:phosphoric diester hydrolase activity"/>
    <property type="evidence" value="ECO:0007669"/>
    <property type="project" value="InterPro"/>
</dbReference>
<protein>
    <submittedName>
        <fullName evidence="2">Glycerophosphodiester phosphodiesterase</fullName>
    </submittedName>
</protein>
<dbReference type="PANTHER" id="PTHR46211">
    <property type="entry name" value="GLYCEROPHOSPHORYL DIESTER PHOSPHODIESTERASE"/>
    <property type="match status" value="1"/>
</dbReference>
<dbReference type="InterPro" id="IPR017946">
    <property type="entry name" value="PLC-like_Pdiesterase_TIM-brl"/>
</dbReference>
<dbReference type="InterPro" id="IPR030395">
    <property type="entry name" value="GP_PDE_dom"/>
</dbReference>